<dbReference type="EMBL" id="JIDS01000001">
    <property type="protein sequence ID" value="EZK41997.1"/>
    <property type="molecule type" value="Genomic_DNA"/>
</dbReference>
<organism evidence="2 3">
    <name type="scientific">Francisella tularensis subsp. tularensis str. SCHU S4 substr. FSC237</name>
    <dbReference type="NCBI Taxonomy" id="1341660"/>
    <lineage>
        <taxon>Bacteria</taxon>
        <taxon>Pseudomonadati</taxon>
        <taxon>Pseudomonadota</taxon>
        <taxon>Gammaproteobacteria</taxon>
        <taxon>Thiotrichales</taxon>
        <taxon>Francisellaceae</taxon>
        <taxon>Francisella</taxon>
    </lineage>
</organism>
<proteinExistence type="predicted"/>
<dbReference type="InterPro" id="IPR025668">
    <property type="entry name" value="Tnp_DDE_dom"/>
</dbReference>
<reference evidence="2 3" key="1">
    <citation type="submission" date="2014-03" db="EMBL/GenBank/DDBJ databases">
        <title>The Genome Sequence of Francisella tularensis subsp. tularensis str. SCHU S4 substr. FSC043.</title>
        <authorList>
            <consortium name="The Broad Institute Genomics Platform"/>
            <consortium name="The Broad Institute Genome Sequencing Center for Infectious Disease"/>
            <person name="Chapman S.B."/>
            <person name="Guina T."/>
            <person name="Gelhaus C."/>
            <person name="Comer J."/>
            <person name="Sellati T."/>
            <person name="Sjostedt A."/>
            <person name="Young S.K."/>
            <person name="Zeng Q."/>
            <person name="Gargeya S."/>
            <person name="Abouelleil A."/>
            <person name="Alvarado L."/>
            <person name="Chapman S.B."/>
            <person name="Gainer-Dewar J."/>
            <person name="Goldberg J."/>
            <person name="Griggs A."/>
            <person name="Gujja S."/>
            <person name="Hansen M."/>
            <person name="Howarth C."/>
            <person name="Imamovic A."/>
            <person name="Larimer J."/>
            <person name="Murphy C."/>
            <person name="Naylor J."/>
            <person name="Pearson M."/>
            <person name="Poon T.W."/>
            <person name="Priest M."/>
            <person name="Roberts A."/>
            <person name="Saif S."/>
            <person name="Shea T."/>
            <person name="Sykes S."/>
            <person name="Wortman J."/>
            <person name="Nusbaum C."/>
            <person name="Birren B."/>
        </authorList>
    </citation>
    <scope>NUCLEOTIDE SEQUENCE [LARGE SCALE GENOMIC DNA]</scope>
    <source>
        <strain evidence="2 3">Schu S4</strain>
    </source>
</reference>
<dbReference type="Proteomes" id="UP000023806">
    <property type="component" value="Unassembled WGS sequence"/>
</dbReference>
<accession>A0AAD3AVP7</accession>
<dbReference type="AlphaFoldDB" id="A0AAD3AVP7"/>
<protein>
    <recommendedName>
        <fullName evidence="1">Transposase DDE domain-containing protein</fullName>
    </recommendedName>
</protein>
<comment type="caution">
    <text evidence="2">The sequence shown here is derived from an EMBL/GenBank/DDBJ whole genome shotgun (WGS) entry which is preliminary data.</text>
</comment>
<dbReference type="Pfam" id="PF13612">
    <property type="entry name" value="DDE_Tnp_1_3"/>
    <property type="match status" value="1"/>
</dbReference>
<evidence type="ECO:0000259" key="1">
    <source>
        <dbReference type="Pfam" id="PF13612"/>
    </source>
</evidence>
<evidence type="ECO:0000313" key="2">
    <source>
        <dbReference type="EMBL" id="EZK41997.1"/>
    </source>
</evidence>
<sequence>MLAKRSIIETIFDYLKNNVTLWHTRHRSINNPFTHLMAALAQFIINPIKINNSKSLSMK</sequence>
<gene>
    <name evidence="2" type="ORF">P250_02181</name>
</gene>
<feature type="domain" description="Transposase DDE" evidence="1">
    <location>
        <begin position="1"/>
        <end position="29"/>
    </location>
</feature>
<name>A0AAD3AVP7_FRATT</name>
<evidence type="ECO:0000313" key="3">
    <source>
        <dbReference type="Proteomes" id="UP000023806"/>
    </source>
</evidence>